<proteinExistence type="predicted"/>
<accession>A0A8D8ASF5</accession>
<sequence length="117" mass="12811">MFSDITACKFENRTLTKYPILLSTAAPVYQAYSRSFLASNLDLWCGCKDFRRSGKFILKSILIGRSILVVPSVPFAGTTGTASFAGSILTASQETESTLLFLVCSARVPQQPFSWSL</sequence>
<reference evidence="1" key="1">
    <citation type="submission" date="2021-05" db="EMBL/GenBank/DDBJ databases">
        <authorList>
            <person name="Alioto T."/>
            <person name="Alioto T."/>
            <person name="Gomez Garrido J."/>
        </authorList>
    </citation>
    <scope>NUCLEOTIDE SEQUENCE</scope>
</reference>
<evidence type="ECO:0000313" key="1">
    <source>
        <dbReference type="EMBL" id="CAG6462683.1"/>
    </source>
</evidence>
<protein>
    <submittedName>
        <fullName evidence="1">(northern house mosquito) hypothetical protein</fullName>
    </submittedName>
</protein>
<dbReference type="EMBL" id="HBUE01045970">
    <property type="protein sequence ID" value="CAG6462683.1"/>
    <property type="molecule type" value="Transcribed_RNA"/>
</dbReference>
<name>A0A8D8ASF5_CULPI</name>
<dbReference type="AlphaFoldDB" id="A0A8D8ASF5"/>
<organism evidence="1">
    <name type="scientific">Culex pipiens</name>
    <name type="common">House mosquito</name>
    <dbReference type="NCBI Taxonomy" id="7175"/>
    <lineage>
        <taxon>Eukaryota</taxon>
        <taxon>Metazoa</taxon>
        <taxon>Ecdysozoa</taxon>
        <taxon>Arthropoda</taxon>
        <taxon>Hexapoda</taxon>
        <taxon>Insecta</taxon>
        <taxon>Pterygota</taxon>
        <taxon>Neoptera</taxon>
        <taxon>Endopterygota</taxon>
        <taxon>Diptera</taxon>
        <taxon>Nematocera</taxon>
        <taxon>Culicoidea</taxon>
        <taxon>Culicidae</taxon>
        <taxon>Culicinae</taxon>
        <taxon>Culicini</taxon>
        <taxon>Culex</taxon>
        <taxon>Culex</taxon>
    </lineage>
</organism>